<evidence type="ECO:0000256" key="1">
    <source>
        <dbReference type="SAM" id="MobiDB-lite"/>
    </source>
</evidence>
<evidence type="ECO:0000313" key="2">
    <source>
        <dbReference type="EMBL" id="SBT11021.1"/>
    </source>
</evidence>
<evidence type="ECO:0000313" key="3">
    <source>
        <dbReference type="Proteomes" id="UP000199600"/>
    </source>
</evidence>
<keyword evidence="3" id="KW-1185">Reference proteome</keyword>
<dbReference type="Proteomes" id="UP000199600">
    <property type="component" value="Unassembled WGS sequence"/>
</dbReference>
<name>A0A1A8Y247_9RHOO</name>
<organism evidence="2 3">
    <name type="scientific">Candidatus Propionivibrio aalborgensis</name>
    <dbReference type="NCBI Taxonomy" id="1860101"/>
    <lineage>
        <taxon>Bacteria</taxon>
        <taxon>Pseudomonadati</taxon>
        <taxon>Pseudomonadota</taxon>
        <taxon>Betaproteobacteria</taxon>
        <taxon>Rhodocyclales</taxon>
        <taxon>Rhodocyclaceae</taxon>
        <taxon>Propionivibrio</taxon>
    </lineage>
</organism>
<feature type="compositionally biased region" description="Polar residues" evidence="1">
    <location>
        <begin position="53"/>
        <end position="64"/>
    </location>
</feature>
<dbReference type="AlphaFoldDB" id="A0A1A8Y247"/>
<reference evidence="2 3" key="1">
    <citation type="submission" date="2016-06" db="EMBL/GenBank/DDBJ databases">
        <authorList>
            <person name="Kjaerup R.B."/>
            <person name="Dalgaard T.S."/>
            <person name="Juul-Madsen H.R."/>
        </authorList>
    </citation>
    <scope>NUCLEOTIDE SEQUENCE [LARGE SCALE GENOMIC DNA]</scope>
    <source>
        <strain evidence="2">2</strain>
    </source>
</reference>
<accession>A0A1A8Y247</accession>
<proteinExistence type="predicted"/>
<feature type="region of interest" description="Disordered" evidence="1">
    <location>
        <begin position="1"/>
        <end position="74"/>
    </location>
</feature>
<protein>
    <submittedName>
        <fullName evidence="2">Uncharacterized protein</fullName>
    </submittedName>
</protein>
<gene>
    <name evidence="2" type="ORF">PROAA_830021</name>
</gene>
<feature type="compositionally biased region" description="Low complexity" evidence="1">
    <location>
        <begin position="18"/>
        <end position="29"/>
    </location>
</feature>
<sequence length="127" mass="13655">MPAQAHPAASCHDTSRNPGGPDAPAHAGARVTANQSVIRHGRNRIAARGTGGTTQKKTLETGSSRGKKQRYDGSGIETQAPLIALDLDHLAMITHAMEKPRDARSFLIHIKQLRFSSVFAGYSRKNC</sequence>
<dbReference type="EMBL" id="FLQY01000388">
    <property type="protein sequence ID" value="SBT11021.1"/>
    <property type="molecule type" value="Genomic_DNA"/>
</dbReference>